<evidence type="ECO:0000256" key="6">
    <source>
        <dbReference type="ARBA" id="ARBA00047806"/>
    </source>
</evidence>
<feature type="signal peptide" evidence="9">
    <location>
        <begin position="1"/>
        <end position="18"/>
    </location>
</feature>
<comment type="caution">
    <text evidence="11">The sequence shown here is derived from an EMBL/GenBank/DDBJ whole genome shotgun (WGS) entry which is preliminary data.</text>
</comment>
<reference evidence="12" key="1">
    <citation type="journal article" date="2023" name="Commun. Biol.">
        <title>Genome analysis of Parmales, the sister group of diatoms, reveals the evolutionary specialization of diatoms from phago-mixotrophs to photoautotrophs.</title>
        <authorList>
            <person name="Ban H."/>
            <person name="Sato S."/>
            <person name="Yoshikawa S."/>
            <person name="Yamada K."/>
            <person name="Nakamura Y."/>
            <person name="Ichinomiya M."/>
            <person name="Sato N."/>
            <person name="Blanc-Mathieu R."/>
            <person name="Endo H."/>
            <person name="Kuwata A."/>
            <person name="Ogata H."/>
        </authorList>
    </citation>
    <scope>NUCLEOTIDE SEQUENCE [LARGE SCALE GENOMIC DNA]</scope>
    <source>
        <strain evidence="12">NIES 3700</strain>
    </source>
</reference>
<dbReference type="GO" id="GO:0005737">
    <property type="term" value="C:cytoplasm"/>
    <property type="evidence" value="ECO:0007669"/>
    <property type="project" value="TreeGrafter"/>
</dbReference>
<dbReference type="InterPro" id="IPR036509">
    <property type="entry name" value="Met_Sox_Rdtase_MsrA_sf"/>
</dbReference>
<organism evidence="11 12">
    <name type="scientific">Triparma laevis f. longispina</name>
    <dbReference type="NCBI Taxonomy" id="1714387"/>
    <lineage>
        <taxon>Eukaryota</taxon>
        <taxon>Sar</taxon>
        <taxon>Stramenopiles</taxon>
        <taxon>Ochrophyta</taxon>
        <taxon>Bolidophyceae</taxon>
        <taxon>Parmales</taxon>
        <taxon>Triparmaceae</taxon>
        <taxon>Triparma</taxon>
    </lineage>
</organism>
<dbReference type="InterPro" id="IPR002569">
    <property type="entry name" value="Met_Sox_Rdtase_MsrA_dom"/>
</dbReference>
<sequence length="257" mass="28304">MKLLRAVTALSTLACATSFRFNGVSRLPTRYVNNVTTRTISTTSLNMFNLFSSPPENKIVYSNLPYPGDEMGVAALAGEVPSTSSKDPNLKIATFAGGCFWGLELAYQRHPGVLRTAVGYCGGSILEPTYGPVCSGSTGHTEAVQVYYNSDECDYNTLLDLFFERVDPTTVNGQGNDRGTQYRTGVYCHTDEQLESAKTRFKIEAENFKRPIASECMKADVFWPAEKYHQQYLEKGGRMGAPQSAEKGSKDTIRCYG</sequence>
<evidence type="ECO:0000313" key="11">
    <source>
        <dbReference type="EMBL" id="GMH74563.1"/>
    </source>
</evidence>
<keyword evidence="9" id="KW-0732">Signal</keyword>
<evidence type="ECO:0000259" key="10">
    <source>
        <dbReference type="Pfam" id="PF01625"/>
    </source>
</evidence>
<name>A0A9W7EFF5_9STRA</name>
<comment type="catalytic activity">
    <reaction evidence="6">
        <text>L-methionyl-[protein] + [thioredoxin]-disulfide + H2O = L-methionyl-(S)-S-oxide-[protein] + [thioredoxin]-dithiol</text>
        <dbReference type="Rhea" id="RHEA:14217"/>
        <dbReference type="Rhea" id="RHEA-COMP:10698"/>
        <dbReference type="Rhea" id="RHEA-COMP:10700"/>
        <dbReference type="Rhea" id="RHEA-COMP:12313"/>
        <dbReference type="Rhea" id="RHEA-COMP:12315"/>
        <dbReference type="ChEBI" id="CHEBI:15377"/>
        <dbReference type="ChEBI" id="CHEBI:16044"/>
        <dbReference type="ChEBI" id="CHEBI:29950"/>
        <dbReference type="ChEBI" id="CHEBI:44120"/>
        <dbReference type="ChEBI" id="CHEBI:50058"/>
        <dbReference type="EC" id="1.8.4.11"/>
    </reaction>
</comment>
<dbReference type="EC" id="1.8.4.11" evidence="2"/>
<dbReference type="FunFam" id="3.30.1060.10:FF:000002">
    <property type="entry name" value="Peptide methionine sulfoxide reductase"/>
    <property type="match status" value="1"/>
</dbReference>
<evidence type="ECO:0000256" key="8">
    <source>
        <dbReference type="SAM" id="MobiDB-lite"/>
    </source>
</evidence>
<evidence type="ECO:0000256" key="4">
    <source>
        <dbReference type="ARBA" id="ARBA00030273"/>
    </source>
</evidence>
<dbReference type="NCBIfam" id="TIGR00401">
    <property type="entry name" value="msrA"/>
    <property type="match status" value="1"/>
</dbReference>
<dbReference type="Gene3D" id="3.30.1060.10">
    <property type="entry name" value="Peptide methionine sulphoxide reductase MsrA"/>
    <property type="match status" value="1"/>
</dbReference>
<feature type="compositionally biased region" description="Basic and acidic residues" evidence="8">
    <location>
        <begin position="247"/>
        <end position="257"/>
    </location>
</feature>
<dbReference type="OrthoDB" id="77405at2759"/>
<dbReference type="Pfam" id="PF01625">
    <property type="entry name" value="PMSR"/>
    <property type="match status" value="1"/>
</dbReference>
<dbReference type="AlphaFoldDB" id="A0A9W7EFF5"/>
<protein>
    <recommendedName>
        <fullName evidence="2">peptide-methionine (S)-S-oxide reductase</fullName>
        <ecNumber evidence="2">1.8.4.11</ecNumber>
    </recommendedName>
    <alternativeName>
        <fullName evidence="5">Peptide-methionine (S)-S-oxide reductase</fullName>
    </alternativeName>
    <alternativeName>
        <fullName evidence="4">Protein-methionine-S-oxide reductase</fullName>
    </alternativeName>
</protein>
<dbReference type="HAMAP" id="MF_01401">
    <property type="entry name" value="MsrA"/>
    <property type="match status" value="1"/>
</dbReference>
<dbReference type="GO" id="GO:0034599">
    <property type="term" value="P:cellular response to oxidative stress"/>
    <property type="evidence" value="ECO:0007669"/>
    <property type="project" value="TreeGrafter"/>
</dbReference>
<dbReference type="PANTHER" id="PTHR42799">
    <property type="entry name" value="MITOCHONDRIAL PEPTIDE METHIONINE SULFOXIDE REDUCTASE"/>
    <property type="match status" value="1"/>
</dbReference>
<feature type="chain" id="PRO_5040953160" description="peptide-methionine (S)-S-oxide reductase" evidence="9">
    <location>
        <begin position="19"/>
        <end position="257"/>
    </location>
</feature>
<dbReference type="PANTHER" id="PTHR42799:SF2">
    <property type="entry name" value="MITOCHONDRIAL PEPTIDE METHIONINE SULFOXIDE REDUCTASE"/>
    <property type="match status" value="1"/>
</dbReference>
<feature type="domain" description="Peptide methionine sulphoxide reductase MsrA" evidence="10">
    <location>
        <begin position="93"/>
        <end position="235"/>
    </location>
</feature>
<evidence type="ECO:0000256" key="2">
    <source>
        <dbReference type="ARBA" id="ARBA00012502"/>
    </source>
</evidence>
<keyword evidence="3" id="KW-0560">Oxidoreductase</keyword>
<evidence type="ECO:0000256" key="1">
    <source>
        <dbReference type="ARBA" id="ARBA00005591"/>
    </source>
</evidence>
<accession>A0A9W7EFF5</accession>
<dbReference type="InterPro" id="IPR050162">
    <property type="entry name" value="MsrA_MetSO_reductase"/>
</dbReference>
<proteinExistence type="inferred from homology"/>
<comment type="similarity">
    <text evidence="1">Belongs to the MsrA Met sulfoxide reductase family.</text>
</comment>
<dbReference type="SUPFAM" id="SSF55068">
    <property type="entry name" value="Peptide methionine sulfoxide reductase"/>
    <property type="match status" value="1"/>
</dbReference>
<feature type="region of interest" description="Disordered" evidence="8">
    <location>
        <begin position="237"/>
        <end position="257"/>
    </location>
</feature>
<dbReference type="Proteomes" id="UP001165122">
    <property type="component" value="Unassembled WGS sequence"/>
</dbReference>
<evidence type="ECO:0000256" key="7">
    <source>
        <dbReference type="ARBA" id="ARBA00048782"/>
    </source>
</evidence>
<evidence type="ECO:0000256" key="9">
    <source>
        <dbReference type="SAM" id="SignalP"/>
    </source>
</evidence>
<gene>
    <name evidence="11" type="ORF">TrLO_g4227</name>
</gene>
<comment type="catalytic activity">
    <reaction evidence="7">
        <text>[thioredoxin]-disulfide + L-methionine + H2O = L-methionine (S)-S-oxide + [thioredoxin]-dithiol</text>
        <dbReference type="Rhea" id="RHEA:19993"/>
        <dbReference type="Rhea" id="RHEA-COMP:10698"/>
        <dbReference type="Rhea" id="RHEA-COMP:10700"/>
        <dbReference type="ChEBI" id="CHEBI:15377"/>
        <dbReference type="ChEBI" id="CHEBI:29950"/>
        <dbReference type="ChEBI" id="CHEBI:50058"/>
        <dbReference type="ChEBI" id="CHEBI:57844"/>
        <dbReference type="ChEBI" id="CHEBI:58772"/>
        <dbReference type="EC" id="1.8.4.11"/>
    </reaction>
</comment>
<dbReference type="EMBL" id="BRXW01000699">
    <property type="protein sequence ID" value="GMH74563.1"/>
    <property type="molecule type" value="Genomic_DNA"/>
</dbReference>
<evidence type="ECO:0000256" key="3">
    <source>
        <dbReference type="ARBA" id="ARBA00023002"/>
    </source>
</evidence>
<evidence type="ECO:0000313" key="12">
    <source>
        <dbReference type="Proteomes" id="UP001165122"/>
    </source>
</evidence>
<keyword evidence="12" id="KW-1185">Reference proteome</keyword>
<dbReference type="GO" id="GO:0008113">
    <property type="term" value="F:peptide-methionine (S)-S-oxide reductase activity"/>
    <property type="evidence" value="ECO:0007669"/>
    <property type="project" value="UniProtKB-EC"/>
</dbReference>
<evidence type="ECO:0000256" key="5">
    <source>
        <dbReference type="ARBA" id="ARBA00030643"/>
    </source>
</evidence>